<dbReference type="InterPro" id="IPR008254">
    <property type="entry name" value="Flavodoxin/NO_synth"/>
</dbReference>
<dbReference type="PROSITE" id="PS50902">
    <property type="entry name" value="FLAVODOXIN_LIKE"/>
    <property type="match status" value="1"/>
</dbReference>
<reference evidence="2 3" key="1">
    <citation type="submission" date="2024-04" db="EMBL/GenBank/DDBJ databases">
        <title>Genome sequencing and metabolic network reconstruction of aminoacids and betaine degradation by Anoxynatronum sibiricum.</title>
        <authorList>
            <person name="Detkova E.N."/>
            <person name="Boltjanskaja Y.V."/>
            <person name="Mardanov A.V."/>
            <person name="Kevbrin V."/>
        </authorList>
    </citation>
    <scope>NUCLEOTIDE SEQUENCE [LARGE SCALE GENOMIC DNA]</scope>
    <source>
        <strain evidence="2 3">Z-7981</strain>
    </source>
</reference>
<protein>
    <submittedName>
        <fullName evidence="2">Flavodoxin</fullName>
    </submittedName>
</protein>
<sequence>MSPSSLKKLVIYYSLEGNTKLMAETMAKAIDADIFAIAPKKEIRSKGFSKYFWGGSQVMMKRKPTLMPLSLNPQEYDLIIIGTPVWAWTYSPPIATLLEEVDFSGKQVALFSCHGGQNGKTFLHMKAHLPDSQVLDTIDFFEPLKNHTEECIQQASDWARHLSQ</sequence>
<dbReference type="EMBL" id="JBCITM010000003">
    <property type="protein sequence ID" value="MEN1759590.1"/>
    <property type="molecule type" value="Genomic_DNA"/>
</dbReference>
<dbReference type="PANTHER" id="PTHR39201">
    <property type="entry name" value="EXPORTED PROTEIN-RELATED"/>
    <property type="match status" value="1"/>
</dbReference>
<keyword evidence="3" id="KW-1185">Reference proteome</keyword>
<organism evidence="2 3">
    <name type="scientific">Anoxynatronum sibiricum</name>
    <dbReference type="NCBI Taxonomy" id="210623"/>
    <lineage>
        <taxon>Bacteria</taxon>
        <taxon>Bacillati</taxon>
        <taxon>Bacillota</taxon>
        <taxon>Clostridia</taxon>
        <taxon>Eubacteriales</taxon>
        <taxon>Clostridiaceae</taxon>
        <taxon>Anoxynatronum</taxon>
    </lineage>
</organism>
<dbReference type="InterPro" id="IPR029039">
    <property type="entry name" value="Flavoprotein-like_sf"/>
</dbReference>
<evidence type="ECO:0000313" key="2">
    <source>
        <dbReference type="EMBL" id="MEN1759590.1"/>
    </source>
</evidence>
<dbReference type="RefSeq" id="WP_343184955.1">
    <property type="nucleotide sequence ID" value="NZ_JBCITM010000003.1"/>
</dbReference>
<dbReference type="Gene3D" id="3.40.50.360">
    <property type="match status" value="1"/>
</dbReference>
<evidence type="ECO:0000313" key="3">
    <source>
        <dbReference type="Proteomes" id="UP001407405"/>
    </source>
</evidence>
<feature type="domain" description="Flavodoxin-like" evidence="1">
    <location>
        <begin position="8"/>
        <end position="164"/>
    </location>
</feature>
<dbReference type="Proteomes" id="UP001407405">
    <property type="component" value="Unassembled WGS sequence"/>
</dbReference>
<evidence type="ECO:0000259" key="1">
    <source>
        <dbReference type="PROSITE" id="PS50902"/>
    </source>
</evidence>
<accession>A0ABU9VR01</accession>
<dbReference type="PANTHER" id="PTHR39201:SF1">
    <property type="entry name" value="FLAVODOXIN-LIKE DOMAIN-CONTAINING PROTEIN"/>
    <property type="match status" value="1"/>
</dbReference>
<proteinExistence type="predicted"/>
<dbReference type="Pfam" id="PF12682">
    <property type="entry name" value="Flavodoxin_4"/>
    <property type="match status" value="1"/>
</dbReference>
<name>A0ABU9VR01_9CLOT</name>
<gene>
    <name evidence="2" type="ORF">AAIG11_03805</name>
</gene>
<dbReference type="SUPFAM" id="SSF52218">
    <property type="entry name" value="Flavoproteins"/>
    <property type="match status" value="1"/>
</dbReference>
<comment type="caution">
    <text evidence="2">The sequence shown here is derived from an EMBL/GenBank/DDBJ whole genome shotgun (WGS) entry which is preliminary data.</text>
</comment>